<evidence type="ECO:0000256" key="2">
    <source>
        <dbReference type="ARBA" id="ARBA00022679"/>
    </source>
</evidence>
<dbReference type="AlphaFoldDB" id="A0A7R9PKN9"/>
<protein>
    <recommendedName>
        <fullName evidence="5">ETFB lysine methyltransferase</fullName>
    </recommendedName>
    <alternativeName>
        <fullName evidence="4">Protein N-lysine methyltransferase METTL20</fullName>
    </alternativeName>
</protein>
<dbReference type="GO" id="GO:0005759">
    <property type="term" value="C:mitochondrial matrix"/>
    <property type="evidence" value="ECO:0007669"/>
    <property type="project" value="TreeGrafter"/>
</dbReference>
<sequence>MVATRHSPSTACGLHTVLSVSGKILNTSFRQCSRLTTERVIIENTQVSRDHLTPELSLHLITPSCKLWSANPIDVPFADPFWAFYWPGGQALSRYILDNSSLLSSRKIIDIGSGSGACAIAAAKIGAQVTANDIDPVSRVAIALNTALNEVTVDISSENLIGKTQLKWDCVLIGDMFYDEVFARTLLSWLRILVQGGALVLVGDPGRTLLQQELHKSSDILVAQYALLDNTCLENNGFTDTFVWQLSS</sequence>
<dbReference type="PANTHER" id="PTHR43648">
    <property type="entry name" value="ELECTRON TRANSFER FLAVOPROTEIN BETA SUBUNIT LYSINE METHYLTRANSFERASE"/>
    <property type="match status" value="1"/>
</dbReference>
<proteinExistence type="inferred from homology"/>
<evidence type="ECO:0000313" key="6">
    <source>
        <dbReference type="EMBL" id="CAD7590266.1"/>
    </source>
</evidence>
<evidence type="ECO:0000256" key="4">
    <source>
        <dbReference type="ARBA" id="ARBA00041867"/>
    </source>
</evidence>
<reference evidence="6" key="1">
    <citation type="submission" date="2020-11" db="EMBL/GenBank/DDBJ databases">
        <authorList>
            <person name="Tran Van P."/>
        </authorList>
    </citation>
    <scope>NUCLEOTIDE SEQUENCE</scope>
</reference>
<dbReference type="GO" id="GO:0016279">
    <property type="term" value="F:protein-lysine N-methyltransferase activity"/>
    <property type="evidence" value="ECO:0007669"/>
    <property type="project" value="TreeGrafter"/>
</dbReference>
<dbReference type="PANTHER" id="PTHR43648:SF1">
    <property type="entry name" value="ELECTRON TRANSFER FLAVOPROTEIN BETA SUBUNIT LYSINE METHYLTRANSFERASE"/>
    <property type="match status" value="1"/>
</dbReference>
<dbReference type="Pfam" id="PF06325">
    <property type="entry name" value="PrmA"/>
    <property type="match status" value="1"/>
</dbReference>
<evidence type="ECO:0000256" key="3">
    <source>
        <dbReference type="ARBA" id="ARBA00037932"/>
    </source>
</evidence>
<dbReference type="InterPro" id="IPR050078">
    <property type="entry name" value="Ribosomal_L11_MeTrfase_PrmA"/>
</dbReference>
<organism evidence="6">
    <name type="scientific">Timema genevievae</name>
    <name type="common">Walking stick</name>
    <dbReference type="NCBI Taxonomy" id="629358"/>
    <lineage>
        <taxon>Eukaryota</taxon>
        <taxon>Metazoa</taxon>
        <taxon>Ecdysozoa</taxon>
        <taxon>Arthropoda</taxon>
        <taxon>Hexapoda</taxon>
        <taxon>Insecta</taxon>
        <taxon>Pterygota</taxon>
        <taxon>Neoptera</taxon>
        <taxon>Polyneoptera</taxon>
        <taxon>Phasmatodea</taxon>
        <taxon>Timematodea</taxon>
        <taxon>Timematoidea</taxon>
        <taxon>Timematidae</taxon>
        <taxon>Timema</taxon>
    </lineage>
</organism>
<dbReference type="GO" id="GO:0032259">
    <property type="term" value="P:methylation"/>
    <property type="evidence" value="ECO:0007669"/>
    <property type="project" value="UniProtKB-KW"/>
</dbReference>
<evidence type="ECO:0000256" key="1">
    <source>
        <dbReference type="ARBA" id="ARBA00022603"/>
    </source>
</evidence>
<accession>A0A7R9PKN9</accession>
<keyword evidence="2" id="KW-0808">Transferase</keyword>
<gene>
    <name evidence="6" type="ORF">TGEB3V08_LOCUS4101</name>
</gene>
<name>A0A7R9PKN9_TIMGE</name>
<dbReference type="EMBL" id="OE840395">
    <property type="protein sequence ID" value="CAD7590266.1"/>
    <property type="molecule type" value="Genomic_DNA"/>
</dbReference>
<dbReference type="SUPFAM" id="SSF53335">
    <property type="entry name" value="S-adenosyl-L-methionine-dependent methyltransferases"/>
    <property type="match status" value="1"/>
</dbReference>
<dbReference type="CDD" id="cd02440">
    <property type="entry name" value="AdoMet_MTases"/>
    <property type="match status" value="1"/>
</dbReference>
<keyword evidence="1" id="KW-0489">Methyltransferase</keyword>
<comment type="similarity">
    <text evidence="3">Belongs to the methyltransferase superfamily. ETFBKMT family.</text>
</comment>
<dbReference type="Gene3D" id="3.40.50.150">
    <property type="entry name" value="Vaccinia Virus protein VP39"/>
    <property type="match status" value="1"/>
</dbReference>
<evidence type="ECO:0000256" key="5">
    <source>
        <dbReference type="ARBA" id="ARBA00042266"/>
    </source>
</evidence>
<dbReference type="InterPro" id="IPR029063">
    <property type="entry name" value="SAM-dependent_MTases_sf"/>
</dbReference>